<evidence type="ECO:0000256" key="3">
    <source>
        <dbReference type="ARBA" id="ARBA00022722"/>
    </source>
</evidence>
<sequence length="62" mass="6858">MKVNEVLNILKQDGWYLATTRGSHRQFKHPVKSGRVTVSGKPGDDLAPGTLNSILKQAKLKE</sequence>
<keyword evidence="6" id="KW-0694">RNA-binding</keyword>
<dbReference type="PANTHER" id="PTHR34873">
    <property type="entry name" value="SSR1766 PROTEIN"/>
    <property type="match status" value="1"/>
</dbReference>
<evidence type="ECO:0000256" key="4">
    <source>
        <dbReference type="ARBA" id="ARBA00022759"/>
    </source>
</evidence>
<dbReference type="PANTHER" id="PTHR34873:SF3">
    <property type="entry name" value="ADDICTION MODULE TOXIN, HICA FAMILY"/>
    <property type="match status" value="1"/>
</dbReference>
<keyword evidence="2" id="KW-1277">Toxin-antitoxin system</keyword>
<reference evidence="9" key="1">
    <citation type="submission" date="2020-05" db="EMBL/GenBank/DDBJ databases">
        <title>High-Quality Genomes of Partial-Nitritation/Anammox System by Hierarchical Clustering Based Hybrid Assembly.</title>
        <authorList>
            <person name="Liu L."/>
            <person name="Wang Y."/>
            <person name="Che Y."/>
            <person name="Chen Y."/>
            <person name="Xia Y."/>
            <person name="Luo R."/>
            <person name="Cheng S.H."/>
            <person name="Zheng C."/>
            <person name="Zhang T."/>
        </authorList>
    </citation>
    <scope>NUCLEOTIDE SEQUENCE</scope>
    <source>
        <strain evidence="9">H1_PAT1</strain>
    </source>
</reference>
<dbReference type="EMBL" id="JABTTY010000002">
    <property type="protein sequence ID" value="MBE7525836.1"/>
    <property type="molecule type" value="Genomic_DNA"/>
</dbReference>
<accession>A0A928Y774</accession>
<evidence type="ECO:0000256" key="2">
    <source>
        <dbReference type="ARBA" id="ARBA00022649"/>
    </source>
</evidence>
<dbReference type="InterPro" id="IPR038570">
    <property type="entry name" value="HicA_sf"/>
</dbReference>
<comment type="similarity">
    <text evidence="1">Belongs to the HicA mRNA interferase family.</text>
</comment>
<gene>
    <name evidence="9" type="ORF">HS096_05985</name>
</gene>
<keyword evidence="5" id="KW-0378">Hydrolase</keyword>
<proteinExistence type="inferred from homology"/>
<dbReference type="SUPFAM" id="SSF54786">
    <property type="entry name" value="YcfA/nrd intein domain"/>
    <property type="match status" value="1"/>
</dbReference>
<evidence type="ECO:0000256" key="7">
    <source>
        <dbReference type="ARBA" id="ARBA00023016"/>
    </source>
</evidence>
<keyword evidence="3" id="KW-0540">Nuclease</keyword>
<evidence type="ECO:0000256" key="1">
    <source>
        <dbReference type="ARBA" id="ARBA00006620"/>
    </source>
</evidence>
<evidence type="ECO:0000256" key="5">
    <source>
        <dbReference type="ARBA" id="ARBA00022801"/>
    </source>
</evidence>
<name>A0A928Y774_UNCKA</name>
<dbReference type="Gene3D" id="3.30.920.30">
    <property type="entry name" value="Hypothetical protein"/>
    <property type="match status" value="1"/>
</dbReference>
<evidence type="ECO:0000256" key="8">
    <source>
        <dbReference type="SAM" id="MobiDB-lite"/>
    </source>
</evidence>
<dbReference type="Proteomes" id="UP000710385">
    <property type="component" value="Unassembled WGS sequence"/>
</dbReference>
<dbReference type="InterPro" id="IPR012933">
    <property type="entry name" value="HicA_mRNA_interferase"/>
</dbReference>
<comment type="caution">
    <text evidence="9">The sequence shown here is derived from an EMBL/GenBank/DDBJ whole genome shotgun (WGS) entry which is preliminary data.</text>
</comment>
<dbReference type="GO" id="GO:0004519">
    <property type="term" value="F:endonuclease activity"/>
    <property type="evidence" value="ECO:0007669"/>
    <property type="project" value="UniProtKB-KW"/>
</dbReference>
<dbReference type="Pfam" id="PF07927">
    <property type="entry name" value="HicA_toxin"/>
    <property type="match status" value="1"/>
</dbReference>
<dbReference type="GO" id="GO:0003729">
    <property type="term" value="F:mRNA binding"/>
    <property type="evidence" value="ECO:0007669"/>
    <property type="project" value="InterPro"/>
</dbReference>
<protein>
    <submittedName>
        <fullName evidence="9">Type II toxin-antitoxin system HicA family toxin</fullName>
    </submittedName>
</protein>
<feature type="region of interest" description="Disordered" evidence="8">
    <location>
        <begin position="27"/>
        <end position="50"/>
    </location>
</feature>
<evidence type="ECO:0000256" key="6">
    <source>
        <dbReference type="ARBA" id="ARBA00022884"/>
    </source>
</evidence>
<evidence type="ECO:0000313" key="10">
    <source>
        <dbReference type="Proteomes" id="UP000710385"/>
    </source>
</evidence>
<dbReference type="GO" id="GO:0016787">
    <property type="term" value="F:hydrolase activity"/>
    <property type="evidence" value="ECO:0007669"/>
    <property type="project" value="UniProtKB-KW"/>
</dbReference>
<keyword evidence="4" id="KW-0255">Endonuclease</keyword>
<dbReference type="AlphaFoldDB" id="A0A928Y774"/>
<evidence type="ECO:0000313" key="9">
    <source>
        <dbReference type="EMBL" id="MBE7525836.1"/>
    </source>
</evidence>
<organism evidence="9 10">
    <name type="scientific">candidate division WWE3 bacterium</name>
    <dbReference type="NCBI Taxonomy" id="2053526"/>
    <lineage>
        <taxon>Bacteria</taxon>
        <taxon>Katanobacteria</taxon>
    </lineage>
</organism>
<keyword evidence="7" id="KW-0346">Stress response</keyword>